<comment type="similarity">
    <text evidence="1">Belongs to the complex I 24 kDa subunit family.</text>
</comment>
<dbReference type="CDD" id="cd03064">
    <property type="entry name" value="TRX_Fd_NuoE"/>
    <property type="match status" value="1"/>
</dbReference>
<evidence type="ECO:0000256" key="7">
    <source>
        <dbReference type="ARBA" id="ARBA00031580"/>
    </source>
</evidence>
<dbReference type="GO" id="GO:0003954">
    <property type="term" value="F:NADH dehydrogenase activity"/>
    <property type="evidence" value="ECO:0007669"/>
    <property type="project" value="TreeGrafter"/>
</dbReference>
<dbReference type="Gene3D" id="1.10.10.1590">
    <property type="entry name" value="NADH-quinone oxidoreductase subunit E"/>
    <property type="match status" value="1"/>
</dbReference>
<dbReference type="PIRSF" id="PIRSF000216">
    <property type="entry name" value="NADH_DH_24kDa"/>
    <property type="match status" value="1"/>
</dbReference>
<dbReference type="GO" id="GO:0046872">
    <property type="term" value="F:metal ion binding"/>
    <property type="evidence" value="ECO:0007669"/>
    <property type="project" value="UniProtKB-KW"/>
</dbReference>
<proteinExistence type="inferred from homology"/>
<dbReference type="EMBL" id="BMJS01000010">
    <property type="protein sequence ID" value="GGF96138.1"/>
    <property type="molecule type" value="Genomic_DNA"/>
</dbReference>
<evidence type="ECO:0000313" key="13">
    <source>
        <dbReference type="Proteomes" id="UP000636949"/>
    </source>
</evidence>
<organism evidence="12 13">
    <name type="scientific">Cysteiniphilum litorale</name>
    <dbReference type="NCBI Taxonomy" id="2056700"/>
    <lineage>
        <taxon>Bacteria</taxon>
        <taxon>Pseudomonadati</taxon>
        <taxon>Pseudomonadota</taxon>
        <taxon>Gammaproteobacteria</taxon>
        <taxon>Thiotrichales</taxon>
        <taxon>Fastidiosibacteraceae</taxon>
        <taxon>Cysteiniphilum</taxon>
    </lineage>
</organism>
<keyword evidence="6 11" id="KW-0411">Iron-sulfur</keyword>
<dbReference type="PANTHER" id="PTHR10371">
    <property type="entry name" value="NADH DEHYDROGENASE UBIQUINONE FLAVOPROTEIN 2, MITOCHONDRIAL"/>
    <property type="match status" value="1"/>
</dbReference>
<evidence type="ECO:0000256" key="10">
    <source>
        <dbReference type="ARBA" id="ARBA00047712"/>
    </source>
</evidence>
<dbReference type="AlphaFoldDB" id="A0A8J2Z442"/>
<evidence type="ECO:0000256" key="9">
    <source>
        <dbReference type="ARBA" id="ARBA00034078"/>
    </source>
</evidence>
<keyword evidence="5 11" id="KW-0408">Iron</keyword>
<keyword evidence="3 11" id="KW-0001">2Fe-2S</keyword>
<evidence type="ECO:0000256" key="3">
    <source>
        <dbReference type="ARBA" id="ARBA00022714"/>
    </source>
</evidence>
<dbReference type="InterPro" id="IPR042128">
    <property type="entry name" value="NuoE_dom"/>
</dbReference>
<feature type="binding site" evidence="11">
    <location>
        <position position="138"/>
    </location>
    <ligand>
        <name>[2Fe-2S] cluster</name>
        <dbReference type="ChEBI" id="CHEBI:190135"/>
    </ligand>
</feature>
<dbReference type="Gene3D" id="3.40.30.10">
    <property type="entry name" value="Glutaredoxin"/>
    <property type="match status" value="1"/>
</dbReference>
<dbReference type="InterPro" id="IPR036249">
    <property type="entry name" value="Thioredoxin-like_sf"/>
</dbReference>
<gene>
    <name evidence="12" type="primary">nuoE</name>
    <name evidence="12" type="ORF">GCM10010995_11750</name>
</gene>
<feature type="binding site" evidence="11">
    <location>
        <position position="93"/>
    </location>
    <ligand>
        <name>[2Fe-2S] cluster</name>
        <dbReference type="ChEBI" id="CHEBI:190135"/>
    </ligand>
</feature>
<comment type="caution">
    <text evidence="12">The sequence shown here is derived from an EMBL/GenBank/DDBJ whole genome shotgun (WGS) entry which is preliminary data.</text>
</comment>
<reference evidence="12" key="1">
    <citation type="journal article" date="2014" name="Int. J. Syst. Evol. Microbiol.">
        <title>Complete genome sequence of Corynebacterium casei LMG S-19264T (=DSM 44701T), isolated from a smear-ripened cheese.</title>
        <authorList>
            <consortium name="US DOE Joint Genome Institute (JGI-PGF)"/>
            <person name="Walter F."/>
            <person name="Albersmeier A."/>
            <person name="Kalinowski J."/>
            <person name="Ruckert C."/>
        </authorList>
    </citation>
    <scope>NUCLEOTIDE SEQUENCE</scope>
    <source>
        <strain evidence="12">CGMCC 1.15758</strain>
    </source>
</reference>
<dbReference type="Pfam" id="PF01257">
    <property type="entry name" value="2Fe-2S_thioredx"/>
    <property type="match status" value="1"/>
</dbReference>
<protein>
    <recommendedName>
        <fullName evidence="2">NADH-quinone oxidoreductase subunit E</fullName>
    </recommendedName>
    <alternativeName>
        <fullName evidence="7">NADH dehydrogenase I subunit E</fullName>
    </alternativeName>
    <alternativeName>
        <fullName evidence="8">NDH-1 subunit E</fullName>
    </alternativeName>
</protein>
<name>A0A8J2Z442_9GAMM</name>
<dbReference type="GO" id="GO:0051537">
    <property type="term" value="F:2 iron, 2 sulfur cluster binding"/>
    <property type="evidence" value="ECO:0007669"/>
    <property type="project" value="UniProtKB-KW"/>
</dbReference>
<keyword evidence="13" id="KW-1185">Reference proteome</keyword>
<evidence type="ECO:0000256" key="5">
    <source>
        <dbReference type="ARBA" id="ARBA00023004"/>
    </source>
</evidence>
<evidence type="ECO:0000256" key="8">
    <source>
        <dbReference type="ARBA" id="ARBA00032788"/>
    </source>
</evidence>
<comment type="catalytic activity">
    <reaction evidence="10">
        <text>a quinone + NADH + 5 H(+)(in) = a quinol + NAD(+) + 4 H(+)(out)</text>
        <dbReference type="Rhea" id="RHEA:57888"/>
        <dbReference type="ChEBI" id="CHEBI:15378"/>
        <dbReference type="ChEBI" id="CHEBI:24646"/>
        <dbReference type="ChEBI" id="CHEBI:57540"/>
        <dbReference type="ChEBI" id="CHEBI:57945"/>
        <dbReference type="ChEBI" id="CHEBI:132124"/>
    </reaction>
</comment>
<dbReference type="RefSeq" id="WP_117002263.1">
    <property type="nucleotide sequence ID" value="NZ_BMJS01000010.1"/>
</dbReference>
<dbReference type="OrthoDB" id="9807941at2"/>
<sequence length="167" mass="18908">MLENKLDKKEIFSPQVTELLENWEKRYPANQKRSVIIPGLHVLQDYNNGYLTEELMDKLALYLDVPAASVYEVATFYSMYDLKKVGRHKLNVCTNLSCMLNGAKKIMTHIENKLDIKAGQTTADGRITLKSVECQGACCGAPMLEVDKVFYENLTIAKVDQIIDSLE</sequence>
<evidence type="ECO:0000313" key="12">
    <source>
        <dbReference type="EMBL" id="GGF96138.1"/>
    </source>
</evidence>
<evidence type="ECO:0000256" key="2">
    <source>
        <dbReference type="ARBA" id="ARBA00019898"/>
    </source>
</evidence>
<evidence type="ECO:0000256" key="4">
    <source>
        <dbReference type="ARBA" id="ARBA00022723"/>
    </source>
</evidence>
<feature type="binding site" evidence="11">
    <location>
        <position position="98"/>
    </location>
    <ligand>
        <name>[2Fe-2S] cluster</name>
        <dbReference type="ChEBI" id="CHEBI:190135"/>
    </ligand>
</feature>
<comment type="cofactor">
    <cofactor evidence="9">
        <name>[2Fe-2S] cluster</name>
        <dbReference type="ChEBI" id="CHEBI:190135"/>
    </cofactor>
</comment>
<dbReference type="InterPro" id="IPR002023">
    <property type="entry name" value="NuoE-like"/>
</dbReference>
<reference evidence="12" key="2">
    <citation type="submission" date="2020-09" db="EMBL/GenBank/DDBJ databases">
        <authorList>
            <person name="Sun Q."/>
            <person name="Zhou Y."/>
        </authorList>
    </citation>
    <scope>NUCLEOTIDE SEQUENCE</scope>
    <source>
        <strain evidence="12">CGMCC 1.15758</strain>
    </source>
</reference>
<dbReference type="PANTHER" id="PTHR10371:SF3">
    <property type="entry name" value="NADH DEHYDROGENASE [UBIQUINONE] FLAVOPROTEIN 2, MITOCHONDRIAL"/>
    <property type="match status" value="1"/>
</dbReference>
<dbReference type="FunFam" id="1.10.10.1590:FF:000001">
    <property type="entry name" value="NADH-quinone oxidoreductase subunit E"/>
    <property type="match status" value="1"/>
</dbReference>
<dbReference type="SUPFAM" id="SSF52833">
    <property type="entry name" value="Thioredoxin-like"/>
    <property type="match status" value="1"/>
</dbReference>
<dbReference type="NCBIfam" id="TIGR01958">
    <property type="entry name" value="nuoE_fam"/>
    <property type="match status" value="1"/>
</dbReference>
<evidence type="ECO:0000256" key="6">
    <source>
        <dbReference type="ARBA" id="ARBA00023014"/>
    </source>
</evidence>
<keyword evidence="4 11" id="KW-0479">Metal-binding</keyword>
<dbReference type="Proteomes" id="UP000636949">
    <property type="component" value="Unassembled WGS sequence"/>
</dbReference>
<accession>A0A8J2Z442</accession>
<evidence type="ECO:0000256" key="11">
    <source>
        <dbReference type="PIRSR" id="PIRSR000216-1"/>
    </source>
</evidence>
<comment type="cofactor">
    <cofactor evidence="11">
        <name>[2Fe-2S] cluster</name>
        <dbReference type="ChEBI" id="CHEBI:190135"/>
    </cofactor>
    <text evidence="11">Binds 1 [2Fe-2S] cluster.</text>
</comment>
<evidence type="ECO:0000256" key="1">
    <source>
        <dbReference type="ARBA" id="ARBA00010643"/>
    </source>
</evidence>
<dbReference type="InterPro" id="IPR041921">
    <property type="entry name" value="NuoE_N"/>
</dbReference>
<feature type="binding site" evidence="11">
    <location>
        <position position="134"/>
    </location>
    <ligand>
        <name>[2Fe-2S] cluster</name>
        <dbReference type="ChEBI" id="CHEBI:190135"/>
    </ligand>
</feature>